<feature type="compositionally biased region" description="Polar residues" evidence="1">
    <location>
        <begin position="183"/>
        <end position="197"/>
    </location>
</feature>
<gene>
    <name evidence="2" type="ORF">PGTUg99_017635</name>
</gene>
<evidence type="ECO:0000313" key="3">
    <source>
        <dbReference type="Proteomes" id="UP000325313"/>
    </source>
</evidence>
<feature type="compositionally biased region" description="Basic and acidic residues" evidence="1">
    <location>
        <begin position="26"/>
        <end position="39"/>
    </location>
</feature>
<proteinExistence type="predicted"/>
<evidence type="ECO:0000256" key="1">
    <source>
        <dbReference type="SAM" id="MobiDB-lite"/>
    </source>
</evidence>
<reference evidence="2 3" key="1">
    <citation type="submission" date="2019-05" db="EMBL/GenBank/DDBJ databases">
        <title>Emergence of the Ug99 lineage of the wheat stem rust pathogen through somatic hybridization.</title>
        <authorList>
            <person name="Li F."/>
            <person name="Upadhyaya N.M."/>
            <person name="Sperschneider J."/>
            <person name="Matny O."/>
            <person name="Nguyen-Phuc H."/>
            <person name="Mago R."/>
            <person name="Raley C."/>
            <person name="Miller M.E."/>
            <person name="Silverstein K.A.T."/>
            <person name="Henningsen E."/>
            <person name="Hirsch C.D."/>
            <person name="Visser B."/>
            <person name="Pretorius Z.A."/>
            <person name="Steffenson B.J."/>
            <person name="Schwessinger B."/>
            <person name="Dodds P.N."/>
            <person name="Figueroa M."/>
        </authorList>
    </citation>
    <scope>NUCLEOTIDE SEQUENCE [LARGE SCALE GENOMIC DNA]</scope>
    <source>
        <strain evidence="2 3">Ug99</strain>
    </source>
</reference>
<feature type="region of interest" description="Disordered" evidence="1">
    <location>
        <begin position="105"/>
        <end position="125"/>
    </location>
</feature>
<feature type="compositionally biased region" description="Acidic residues" evidence="1">
    <location>
        <begin position="107"/>
        <end position="116"/>
    </location>
</feature>
<name>A0A5B0MSJ7_PUCGR</name>
<feature type="compositionally biased region" description="Pro residues" evidence="1">
    <location>
        <begin position="204"/>
        <end position="217"/>
    </location>
</feature>
<accession>A0A5B0MSJ7</accession>
<feature type="region of interest" description="Disordered" evidence="1">
    <location>
        <begin position="1"/>
        <end position="39"/>
    </location>
</feature>
<protein>
    <submittedName>
        <fullName evidence="2">Uncharacterized protein</fullName>
    </submittedName>
</protein>
<feature type="region of interest" description="Disordered" evidence="1">
    <location>
        <begin position="183"/>
        <end position="261"/>
    </location>
</feature>
<dbReference type="Proteomes" id="UP000325313">
    <property type="component" value="Unassembled WGS sequence"/>
</dbReference>
<organism evidence="2 3">
    <name type="scientific">Puccinia graminis f. sp. tritici</name>
    <dbReference type="NCBI Taxonomy" id="56615"/>
    <lineage>
        <taxon>Eukaryota</taxon>
        <taxon>Fungi</taxon>
        <taxon>Dikarya</taxon>
        <taxon>Basidiomycota</taxon>
        <taxon>Pucciniomycotina</taxon>
        <taxon>Pucciniomycetes</taxon>
        <taxon>Pucciniales</taxon>
        <taxon>Pucciniaceae</taxon>
        <taxon>Puccinia</taxon>
    </lineage>
</organism>
<dbReference type="AlphaFoldDB" id="A0A5B0MSJ7"/>
<feature type="compositionally biased region" description="Pro residues" evidence="1">
    <location>
        <begin position="245"/>
        <end position="254"/>
    </location>
</feature>
<evidence type="ECO:0000313" key="2">
    <source>
        <dbReference type="EMBL" id="KAA1079981.1"/>
    </source>
</evidence>
<sequence length="261" mass="28126">MQVHPAAPYPASHYHSLPIGSQTTPTDRKLNQTRQKEERTRGRVFVGITTIVGGRNHAAGLRSGRSALLVIHLVLSHPRLLVFRRTLNRLVRANVALDLSTSLLTSQEEEQEEGEGETGIAKGEDEAYIREIEEESRSAKQRAEILNGFLNPSSSSSSTTTIGPCSSSNKITKLATVRFKTFSSNSATGDSQPTCSRPTTAPLPAAPPPPPATPSPPSKGYIVPDQDPSTDDNFYVSSSAAPSRPSAPKPPPFHHNPEPNH</sequence>
<dbReference type="EMBL" id="VDEP01000443">
    <property type="protein sequence ID" value="KAA1079981.1"/>
    <property type="molecule type" value="Genomic_DNA"/>
</dbReference>
<comment type="caution">
    <text evidence="2">The sequence shown here is derived from an EMBL/GenBank/DDBJ whole genome shotgun (WGS) entry which is preliminary data.</text>
</comment>